<dbReference type="CDD" id="cd19367">
    <property type="entry name" value="TenA_C_ScTHI20-like"/>
    <property type="match status" value="1"/>
</dbReference>
<proteinExistence type="inferred from homology"/>
<dbReference type="EC" id="3.5.99.2" evidence="1"/>
<evidence type="ECO:0000256" key="1">
    <source>
        <dbReference type="RuleBase" id="RU363093"/>
    </source>
</evidence>
<dbReference type="GO" id="GO:0009228">
    <property type="term" value="P:thiamine biosynthetic process"/>
    <property type="evidence" value="ECO:0007669"/>
    <property type="project" value="UniProtKB-KW"/>
</dbReference>
<comment type="similarity">
    <text evidence="1">Belongs to the TenA family.</text>
</comment>
<dbReference type="AlphaFoldDB" id="A0AAE3VT38"/>
<evidence type="ECO:0000259" key="2">
    <source>
        <dbReference type="Pfam" id="PF03070"/>
    </source>
</evidence>
<dbReference type="InterPro" id="IPR016084">
    <property type="entry name" value="Haem_Oase-like_multi-hlx"/>
</dbReference>
<sequence>MEIFERLKAAVPDDWNAYVGHPFVRGMGDGTLPEPAFRHYLVQDYLFLIQFARAYALAGYKARSLADLKAASAGVSAIVDTEMDLHVRLSERWGLSAADLESAVEARATVAYTRLVLEAGMSGDLLDLYTALAPCMIGYAEIGTALAALPGGLSPDNPYREWIAEYSGEGFQEAAQAARDQLDRLAADRLTEARWPALVDLFRQATRLEADFWEMGLTLAE</sequence>
<dbReference type="PANTHER" id="PTHR43198:SF2">
    <property type="entry name" value="SI:CH1073-67J19.1-RELATED"/>
    <property type="match status" value="1"/>
</dbReference>
<dbReference type="InterPro" id="IPR004305">
    <property type="entry name" value="Thiaminase-2/PQQC"/>
</dbReference>
<dbReference type="RefSeq" id="WP_306887617.1">
    <property type="nucleotide sequence ID" value="NZ_JAUSUL010000007.1"/>
</dbReference>
<reference evidence="3" key="1">
    <citation type="submission" date="2023-07" db="EMBL/GenBank/DDBJ databases">
        <title>Genomic Encyclopedia of Type Strains, Phase IV (KMG-IV): sequencing the most valuable type-strain genomes for metagenomic binning, comparative biology and taxonomic classification.</title>
        <authorList>
            <person name="Goeker M."/>
        </authorList>
    </citation>
    <scope>NUCLEOTIDE SEQUENCE</scope>
    <source>
        <strain evidence="3">DSM 21202</strain>
    </source>
</reference>
<name>A0AAE3VT38_9HYPH</name>
<feature type="domain" description="Thiaminase-2/PQQC" evidence="2">
    <location>
        <begin position="15"/>
        <end position="217"/>
    </location>
</feature>
<comment type="catalytic activity">
    <reaction evidence="1">
        <text>thiamine + H2O = 5-(2-hydroxyethyl)-4-methylthiazole + 4-amino-5-hydroxymethyl-2-methylpyrimidine + H(+)</text>
        <dbReference type="Rhea" id="RHEA:17509"/>
        <dbReference type="ChEBI" id="CHEBI:15377"/>
        <dbReference type="ChEBI" id="CHEBI:15378"/>
        <dbReference type="ChEBI" id="CHEBI:16892"/>
        <dbReference type="ChEBI" id="CHEBI:17957"/>
        <dbReference type="ChEBI" id="CHEBI:18385"/>
        <dbReference type="EC" id="3.5.99.2"/>
    </reaction>
</comment>
<dbReference type="NCBIfam" id="TIGR04306">
    <property type="entry name" value="salvage_TenA"/>
    <property type="match status" value="1"/>
</dbReference>
<keyword evidence="1 3" id="KW-0378">Hydrolase</keyword>
<keyword evidence="1" id="KW-0784">Thiamine biosynthesis</keyword>
<comment type="catalytic activity">
    <reaction evidence="1">
        <text>4-amino-5-aminomethyl-2-methylpyrimidine + H2O = 4-amino-5-hydroxymethyl-2-methylpyrimidine + NH4(+)</text>
        <dbReference type="Rhea" id="RHEA:31799"/>
        <dbReference type="ChEBI" id="CHEBI:15377"/>
        <dbReference type="ChEBI" id="CHEBI:16892"/>
        <dbReference type="ChEBI" id="CHEBI:28938"/>
        <dbReference type="ChEBI" id="CHEBI:63416"/>
        <dbReference type="EC" id="3.5.99.2"/>
    </reaction>
</comment>
<dbReference type="EMBL" id="JAUSUL010000007">
    <property type="protein sequence ID" value="MDQ0317690.1"/>
    <property type="molecule type" value="Genomic_DNA"/>
</dbReference>
<protein>
    <recommendedName>
        <fullName evidence="1">Aminopyrimidine aminohydrolase</fullName>
        <ecNumber evidence="1">3.5.99.2</ecNumber>
    </recommendedName>
</protein>
<dbReference type="InterPro" id="IPR027574">
    <property type="entry name" value="Thiaminase_II"/>
</dbReference>
<dbReference type="GO" id="GO:0050334">
    <property type="term" value="F:thiaminase activity"/>
    <property type="evidence" value="ECO:0007669"/>
    <property type="project" value="UniProtKB-EC"/>
</dbReference>
<dbReference type="InterPro" id="IPR050967">
    <property type="entry name" value="Thiamine_Salvage_TenA"/>
</dbReference>
<keyword evidence="4" id="KW-1185">Reference proteome</keyword>
<dbReference type="Gene3D" id="1.20.910.10">
    <property type="entry name" value="Heme oxygenase-like"/>
    <property type="match status" value="1"/>
</dbReference>
<dbReference type="PANTHER" id="PTHR43198">
    <property type="entry name" value="BIFUNCTIONAL TH2 PROTEIN"/>
    <property type="match status" value="1"/>
</dbReference>
<dbReference type="Proteomes" id="UP001229244">
    <property type="component" value="Unassembled WGS sequence"/>
</dbReference>
<dbReference type="SUPFAM" id="SSF48613">
    <property type="entry name" value="Heme oxygenase-like"/>
    <property type="match status" value="1"/>
</dbReference>
<organism evidence="3 4">
    <name type="scientific">Amorphus orientalis</name>
    <dbReference type="NCBI Taxonomy" id="649198"/>
    <lineage>
        <taxon>Bacteria</taxon>
        <taxon>Pseudomonadati</taxon>
        <taxon>Pseudomonadota</taxon>
        <taxon>Alphaproteobacteria</taxon>
        <taxon>Hyphomicrobiales</taxon>
        <taxon>Amorphaceae</taxon>
        <taxon>Amorphus</taxon>
    </lineage>
</organism>
<evidence type="ECO:0000313" key="3">
    <source>
        <dbReference type="EMBL" id="MDQ0317690.1"/>
    </source>
</evidence>
<comment type="function">
    <text evidence="1">Catalyzes an amino-pyrimidine hydrolysis reaction at the C5' of the pyrimidine moiety of thiamine compounds, a reaction that is part of a thiamine salvage pathway.</text>
</comment>
<comment type="pathway">
    <text evidence="1">Cofactor biosynthesis; thiamine diphosphate biosynthesis.</text>
</comment>
<dbReference type="Pfam" id="PF03070">
    <property type="entry name" value="TENA_THI-4"/>
    <property type="match status" value="1"/>
</dbReference>
<accession>A0AAE3VT38</accession>
<comment type="caution">
    <text evidence="3">The sequence shown here is derived from an EMBL/GenBank/DDBJ whole genome shotgun (WGS) entry which is preliminary data.</text>
</comment>
<evidence type="ECO:0000313" key="4">
    <source>
        <dbReference type="Proteomes" id="UP001229244"/>
    </source>
</evidence>
<gene>
    <name evidence="3" type="ORF">J2S73_004176</name>
</gene>
<dbReference type="GO" id="GO:0005829">
    <property type="term" value="C:cytosol"/>
    <property type="evidence" value="ECO:0007669"/>
    <property type="project" value="TreeGrafter"/>
</dbReference>